<accession>A0A078RGE8</accession>
<reference evidence="1 2" key="1">
    <citation type="submission" date="2014-04" db="EMBL/GenBank/DDBJ databases">
        <authorList>
            <person name="Sears C."/>
            <person name="Carroll K."/>
            <person name="Sack B.R."/>
            <person name="Qadri F."/>
            <person name="Myers L.L."/>
            <person name="Chung G.-T."/>
            <person name="Escheverria P."/>
            <person name="Fraser C.M."/>
            <person name="Sadzewicz L."/>
            <person name="Shefchek K.A."/>
            <person name="Tallon L."/>
            <person name="Das S.P."/>
            <person name="Daugherty S."/>
            <person name="Mongodin E.F."/>
        </authorList>
    </citation>
    <scope>NUCLEOTIDE SEQUENCE [LARGE SCALE GENOMIC DNA]</scope>
    <source>
        <strain evidence="2">3775 SL(B) 10 (iv)</strain>
    </source>
</reference>
<organism evidence="1 2">
    <name type="scientific">Phocaeicola vulgatus str. 3775 SL</name>
    <name type="common">B</name>
    <name type="synonym">iv</name>
    <dbReference type="NCBI Taxonomy" id="1339350"/>
    <lineage>
        <taxon>Bacteria</taxon>
        <taxon>Pseudomonadati</taxon>
        <taxon>Bacteroidota</taxon>
        <taxon>Bacteroidia</taxon>
        <taxon>Bacteroidales</taxon>
        <taxon>Bacteroidaceae</taxon>
        <taxon>Phocaeicola</taxon>
    </lineage>
</organism>
<proteinExistence type="predicted"/>
<evidence type="ECO:0000313" key="2">
    <source>
        <dbReference type="Proteomes" id="UP000028134"/>
    </source>
</evidence>
<dbReference type="RefSeq" id="WP_032944109.1">
    <property type="nucleotide sequence ID" value="NZ_JNHI01000002.1"/>
</dbReference>
<protein>
    <submittedName>
        <fullName evidence="1">Uncharacterized protein</fullName>
    </submittedName>
</protein>
<comment type="caution">
    <text evidence="1">The sequence shown here is derived from an EMBL/GenBank/DDBJ whole genome shotgun (WGS) entry which is preliminary data.</text>
</comment>
<dbReference type="PATRIC" id="fig|1339350.3.peg.223"/>
<evidence type="ECO:0000313" key="1">
    <source>
        <dbReference type="EMBL" id="KDS33077.1"/>
    </source>
</evidence>
<gene>
    <name evidence="1" type="ORF">M097_0235</name>
</gene>
<name>A0A078RGE8_PHOVU</name>
<dbReference type="Proteomes" id="UP000028134">
    <property type="component" value="Unassembled WGS sequence"/>
</dbReference>
<dbReference type="AlphaFoldDB" id="A0A078RGE8"/>
<dbReference type="EMBL" id="JNHI01000002">
    <property type="protein sequence ID" value="KDS33077.1"/>
    <property type="molecule type" value="Genomic_DNA"/>
</dbReference>
<sequence length="160" mass="18604">MSNFDYNFGTKTAIKEYDNQGAYNTLQEMMKRKEQLIVKFYGSKDNTRCAWIESAHVAGFKYQLKSASYQGLLNYLFKGDVTDFDTNPKEADTLDENEDFQLGILKAMIDAGKTIQYVPLFREHPESISAILPCFKGKIMFRIKRTDETLDYLREHKQII</sequence>